<evidence type="ECO:0000313" key="2">
    <source>
        <dbReference type="Proteomes" id="UP001207468"/>
    </source>
</evidence>
<dbReference type="Proteomes" id="UP001207468">
    <property type="component" value="Unassembled WGS sequence"/>
</dbReference>
<name>A0ACC0UFB1_9AGAM</name>
<accession>A0ACC0UFB1</accession>
<protein>
    <submittedName>
        <fullName evidence="1">Uncharacterized protein</fullName>
    </submittedName>
</protein>
<reference evidence="1" key="1">
    <citation type="submission" date="2021-03" db="EMBL/GenBank/DDBJ databases">
        <title>Evolutionary priming and transition to the ectomycorrhizal habit in an iconic lineage of mushroom-forming fungi: is preadaptation a requirement?</title>
        <authorList>
            <consortium name="DOE Joint Genome Institute"/>
            <person name="Looney B.P."/>
            <person name="Miyauchi S."/>
            <person name="Morin E."/>
            <person name="Drula E."/>
            <person name="Courty P.E."/>
            <person name="Chicoki N."/>
            <person name="Fauchery L."/>
            <person name="Kohler A."/>
            <person name="Kuo A."/>
            <person name="LaButti K."/>
            <person name="Pangilinan J."/>
            <person name="Lipzen A."/>
            <person name="Riley R."/>
            <person name="Andreopoulos W."/>
            <person name="He G."/>
            <person name="Johnson J."/>
            <person name="Barry K.W."/>
            <person name="Grigoriev I.V."/>
            <person name="Nagy L."/>
            <person name="Hibbett D."/>
            <person name="Henrissat B."/>
            <person name="Matheny P.B."/>
            <person name="Labbe J."/>
            <person name="Martin A.F."/>
        </authorList>
    </citation>
    <scope>NUCLEOTIDE SEQUENCE</scope>
    <source>
        <strain evidence="1">BPL698</strain>
    </source>
</reference>
<gene>
    <name evidence="1" type="ORF">F5148DRAFT_1274980</name>
</gene>
<keyword evidence="2" id="KW-1185">Reference proteome</keyword>
<dbReference type="EMBL" id="JAGFNK010000051">
    <property type="protein sequence ID" value="KAI9510000.1"/>
    <property type="molecule type" value="Genomic_DNA"/>
</dbReference>
<sequence>MAAAALLYGLHTLFLFTKSDMKTLIPPVWVHTLQLGLANQTRTLLITPIRPIPAGRISIQTARTLRWAMIPFCLLLSAAYGPRTTLVSLGASLFMLTYNEGGGACGHWFSRNALNAIGYALAEAGATLVACRDEREADGITCNAIALSAGIILTTIHTQDYKDMLGDAAIGRVTLPIAYPHQSRVATTLFLIAWSWGVSRLWHLDDFTACGLSFLARTDARADKVSFYGYNVWLCAVYTLPRYYRLRLVS</sequence>
<comment type="caution">
    <text evidence="1">The sequence shown here is derived from an EMBL/GenBank/DDBJ whole genome shotgun (WGS) entry which is preliminary data.</text>
</comment>
<proteinExistence type="predicted"/>
<organism evidence="1 2">
    <name type="scientific">Russula earlei</name>
    <dbReference type="NCBI Taxonomy" id="71964"/>
    <lineage>
        <taxon>Eukaryota</taxon>
        <taxon>Fungi</taxon>
        <taxon>Dikarya</taxon>
        <taxon>Basidiomycota</taxon>
        <taxon>Agaricomycotina</taxon>
        <taxon>Agaricomycetes</taxon>
        <taxon>Russulales</taxon>
        <taxon>Russulaceae</taxon>
        <taxon>Russula</taxon>
    </lineage>
</organism>
<evidence type="ECO:0000313" key="1">
    <source>
        <dbReference type="EMBL" id="KAI9510000.1"/>
    </source>
</evidence>